<protein>
    <submittedName>
        <fullName evidence="1">Uncharacterized protein</fullName>
    </submittedName>
</protein>
<evidence type="ECO:0000313" key="2">
    <source>
        <dbReference type="Proteomes" id="UP001627154"/>
    </source>
</evidence>
<dbReference type="EMBL" id="JBJJXI010000037">
    <property type="protein sequence ID" value="KAL3402296.1"/>
    <property type="molecule type" value="Genomic_DNA"/>
</dbReference>
<reference evidence="1 2" key="1">
    <citation type="journal article" date="2024" name="bioRxiv">
        <title>A reference genome for Trichogramma kaykai: A tiny desert-dwelling parasitoid wasp with competing sex-ratio distorters.</title>
        <authorList>
            <person name="Culotta J."/>
            <person name="Lindsey A.R."/>
        </authorList>
    </citation>
    <scope>NUCLEOTIDE SEQUENCE [LARGE SCALE GENOMIC DNA]</scope>
    <source>
        <strain evidence="1 2">KSX58</strain>
    </source>
</reference>
<gene>
    <name evidence="1" type="ORF">TKK_004816</name>
</gene>
<keyword evidence="2" id="KW-1185">Reference proteome</keyword>
<dbReference type="AlphaFoldDB" id="A0ABD2XC98"/>
<sequence length="69" mass="7670">MLLCIHEQVSSSVKVVCRASLSPTCLASLFANHFHYARRSCTWHITNDDDDGGGGVSLRRIINYAFISK</sequence>
<accession>A0ABD2XC98</accession>
<name>A0ABD2XC98_9HYME</name>
<proteinExistence type="predicted"/>
<evidence type="ECO:0000313" key="1">
    <source>
        <dbReference type="EMBL" id="KAL3402296.1"/>
    </source>
</evidence>
<comment type="caution">
    <text evidence="1">The sequence shown here is derived from an EMBL/GenBank/DDBJ whole genome shotgun (WGS) entry which is preliminary data.</text>
</comment>
<dbReference type="Proteomes" id="UP001627154">
    <property type="component" value="Unassembled WGS sequence"/>
</dbReference>
<organism evidence="1 2">
    <name type="scientific">Trichogramma kaykai</name>
    <dbReference type="NCBI Taxonomy" id="54128"/>
    <lineage>
        <taxon>Eukaryota</taxon>
        <taxon>Metazoa</taxon>
        <taxon>Ecdysozoa</taxon>
        <taxon>Arthropoda</taxon>
        <taxon>Hexapoda</taxon>
        <taxon>Insecta</taxon>
        <taxon>Pterygota</taxon>
        <taxon>Neoptera</taxon>
        <taxon>Endopterygota</taxon>
        <taxon>Hymenoptera</taxon>
        <taxon>Apocrita</taxon>
        <taxon>Proctotrupomorpha</taxon>
        <taxon>Chalcidoidea</taxon>
        <taxon>Trichogrammatidae</taxon>
        <taxon>Trichogramma</taxon>
    </lineage>
</organism>